<keyword evidence="1" id="KW-1133">Transmembrane helix</keyword>
<evidence type="ECO:0000313" key="3">
    <source>
        <dbReference type="Proteomes" id="UP000033497"/>
    </source>
</evidence>
<comment type="caution">
    <text evidence="2">The sequence shown here is derived from an EMBL/GenBank/DDBJ whole genome shotgun (WGS) entry which is preliminary data.</text>
</comment>
<proteinExistence type="predicted"/>
<sequence length="166" mass="19182">MKTSILEITIALLFSVLIYILYLKFAILRVYKKYDFEITNIAATIYTTTLSVVFILIYTTLPQSILNAYGIVEMNSINDISLWKSFAPLLGQYLLILAVVYLILLFISRYIFKLFIDKEGIYSSILDDERAKVIFFSVIIISISIITRYFVEQIAQQMIPLSNTIF</sequence>
<name>A0ABR5DEW7_9FLAO</name>
<feature type="transmembrane region" description="Helical" evidence="1">
    <location>
        <begin position="133"/>
        <end position="151"/>
    </location>
</feature>
<feature type="transmembrane region" description="Helical" evidence="1">
    <location>
        <begin position="38"/>
        <end position="58"/>
    </location>
</feature>
<dbReference type="Proteomes" id="UP000033497">
    <property type="component" value="Unassembled WGS sequence"/>
</dbReference>
<feature type="transmembrane region" description="Helical" evidence="1">
    <location>
        <begin position="90"/>
        <end position="112"/>
    </location>
</feature>
<keyword evidence="3" id="KW-1185">Reference proteome</keyword>
<dbReference type="EMBL" id="JSVU01000015">
    <property type="protein sequence ID" value="KJJ37322.1"/>
    <property type="molecule type" value="Genomic_DNA"/>
</dbReference>
<keyword evidence="1" id="KW-0812">Transmembrane</keyword>
<dbReference type="RefSeq" id="WP_045081731.1">
    <property type="nucleotide sequence ID" value="NZ_JSVU01000015.1"/>
</dbReference>
<organism evidence="2 3">
    <name type="scientific">Aequorivita vladivostokensis</name>
    <dbReference type="NCBI Taxonomy" id="171194"/>
    <lineage>
        <taxon>Bacteria</taxon>
        <taxon>Pseudomonadati</taxon>
        <taxon>Bacteroidota</taxon>
        <taxon>Flavobacteriia</taxon>
        <taxon>Flavobacteriales</taxon>
        <taxon>Flavobacteriaceae</taxon>
        <taxon>Aequorivita</taxon>
    </lineage>
</organism>
<feature type="transmembrane region" description="Helical" evidence="1">
    <location>
        <begin position="6"/>
        <end position="26"/>
    </location>
</feature>
<reference evidence="2 3" key="1">
    <citation type="submission" date="2014-10" db="EMBL/GenBank/DDBJ databases">
        <title>Genome sequencing of Vitellibacter vladivostokensis KMM 3516.</title>
        <authorList>
            <person name="Thevarajoo S."/>
            <person name="Selvaratnam C."/>
            <person name="Goh K.M."/>
            <person name="Chong C.S."/>
        </authorList>
    </citation>
    <scope>NUCLEOTIDE SEQUENCE [LARGE SCALE GENOMIC DNA]</scope>
    <source>
        <strain evidence="2 3">KMM 3516</strain>
    </source>
</reference>
<evidence type="ECO:0000256" key="1">
    <source>
        <dbReference type="SAM" id="Phobius"/>
    </source>
</evidence>
<protein>
    <submittedName>
        <fullName evidence="2">Uncharacterized protein</fullName>
    </submittedName>
</protein>
<accession>A0ABR5DEW7</accession>
<keyword evidence="1" id="KW-0472">Membrane</keyword>
<evidence type="ECO:0000313" key="2">
    <source>
        <dbReference type="EMBL" id="KJJ37322.1"/>
    </source>
</evidence>
<gene>
    <name evidence="2" type="ORF">MB09_15030</name>
</gene>